<name>A0ABR2C913_9ROSI</name>
<evidence type="ECO:0008006" key="4">
    <source>
        <dbReference type="Google" id="ProtNLM"/>
    </source>
</evidence>
<comment type="caution">
    <text evidence="2">The sequence shown here is derived from an EMBL/GenBank/DDBJ whole genome shotgun (WGS) entry which is preliminary data.</text>
</comment>
<dbReference type="EMBL" id="JBBPBM010000062">
    <property type="protein sequence ID" value="KAK8515904.1"/>
    <property type="molecule type" value="Genomic_DNA"/>
</dbReference>
<keyword evidence="3" id="KW-1185">Reference proteome</keyword>
<organism evidence="2 3">
    <name type="scientific">Hibiscus sabdariffa</name>
    <name type="common">roselle</name>
    <dbReference type="NCBI Taxonomy" id="183260"/>
    <lineage>
        <taxon>Eukaryota</taxon>
        <taxon>Viridiplantae</taxon>
        <taxon>Streptophyta</taxon>
        <taxon>Embryophyta</taxon>
        <taxon>Tracheophyta</taxon>
        <taxon>Spermatophyta</taxon>
        <taxon>Magnoliopsida</taxon>
        <taxon>eudicotyledons</taxon>
        <taxon>Gunneridae</taxon>
        <taxon>Pentapetalae</taxon>
        <taxon>rosids</taxon>
        <taxon>malvids</taxon>
        <taxon>Malvales</taxon>
        <taxon>Malvaceae</taxon>
        <taxon>Malvoideae</taxon>
        <taxon>Hibiscus</taxon>
    </lineage>
</organism>
<evidence type="ECO:0000256" key="1">
    <source>
        <dbReference type="SAM" id="MobiDB-lite"/>
    </source>
</evidence>
<evidence type="ECO:0000313" key="3">
    <source>
        <dbReference type="Proteomes" id="UP001472677"/>
    </source>
</evidence>
<protein>
    <recommendedName>
        <fullName evidence="4">DUF4283 domain-containing protein</fullName>
    </recommendedName>
</protein>
<feature type="compositionally biased region" description="Basic and acidic residues" evidence="1">
    <location>
        <begin position="1"/>
        <end position="10"/>
    </location>
</feature>
<proteinExistence type="predicted"/>
<dbReference type="Proteomes" id="UP001472677">
    <property type="component" value="Unassembled WGS sequence"/>
</dbReference>
<feature type="region of interest" description="Disordered" evidence="1">
    <location>
        <begin position="1"/>
        <end position="21"/>
    </location>
</feature>
<evidence type="ECO:0000313" key="2">
    <source>
        <dbReference type="EMBL" id="KAK8515904.1"/>
    </source>
</evidence>
<sequence>MNAEDGRQKSGADVAKGPPESHVPRCVEGVEMEDFVVVLQHCSIGWCRSPISNSCLVEEIRLEEISGVHVMRLAGSSVLLIFDSVEVQQQVMHSGVLDRWFSRVVESSLEDSVLDCRRVWVSVFGTPVHAWSHDNFERLVSDWGLVILIEEDTLGPLSFERGRVLIETTVI</sequence>
<reference evidence="2 3" key="1">
    <citation type="journal article" date="2024" name="G3 (Bethesda)">
        <title>Genome assembly of Hibiscus sabdariffa L. provides insights into metabolisms of medicinal natural products.</title>
        <authorList>
            <person name="Kim T."/>
        </authorList>
    </citation>
    <scope>NUCLEOTIDE SEQUENCE [LARGE SCALE GENOMIC DNA]</scope>
    <source>
        <strain evidence="2">TK-2024</strain>
        <tissue evidence="2">Old leaves</tissue>
    </source>
</reference>
<gene>
    <name evidence="2" type="ORF">V6N12_016210</name>
</gene>
<accession>A0ABR2C913</accession>